<dbReference type="EMBL" id="UYYB01111309">
    <property type="protein sequence ID" value="VDM81073.1"/>
    <property type="molecule type" value="Genomic_DNA"/>
</dbReference>
<keyword evidence="2" id="KW-1185">Reference proteome</keyword>
<dbReference type="Proteomes" id="UP000270094">
    <property type="component" value="Unassembled WGS sequence"/>
</dbReference>
<proteinExistence type="predicted"/>
<dbReference type="AlphaFoldDB" id="A0A3P7JK13"/>
<accession>A0A3P7JK13</accession>
<gene>
    <name evidence="1" type="ORF">SVUK_LOCUS16071</name>
</gene>
<name>A0A3P7JK13_STRVU</name>
<sequence length="113" mass="14021">MNEAVRLDQGPGAAPHLQLEEPAAVRLEPRIAERRPRPRIREELEFNGRSEDRNVHRYRSVFPDFEHVNQRYLKRMRAQEKRLRWHLRRRNGDFHHRHRRQNWERQQGNEELF</sequence>
<evidence type="ECO:0000313" key="1">
    <source>
        <dbReference type="EMBL" id="VDM81073.1"/>
    </source>
</evidence>
<reference evidence="1 2" key="1">
    <citation type="submission" date="2018-11" db="EMBL/GenBank/DDBJ databases">
        <authorList>
            <consortium name="Pathogen Informatics"/>
        </authorList>
    </citation>
    <scope>NUCLEOTIDE SEQUENCE [LARGE SCALE GENOMIC DNA]</scope>
</reference>
<protein>
    <submittedName>
        <fullName evidence="1">Uncharacterized protein</fullName>
    </submittedName>
</protein>
<organism evidence="1 2">
    <name type="scientific">Strongylus vulgaris</name>
    <name type="common">Blood worm</name>
    <dbReference type="NCBI Taxonomy" id="40348"/>
    <lineage>
        <taxon>Eukaryota</taxon>
        <taxon>Metazoa</taxon>
        <taxon>Ecdysozoa</taxon>
        <taxon>Nematoda</taxon>
        <taxon>Chromadorea</taxon>
        <taxon>Rhabditida</taxon>
        <taxon>Rhabditina</taxon>
        <taxon>Rhabditomorpha</taxon>
        <taxon>Strongyloidea</taxon>
        <taxon>Strongylidae</taxon>
        <taxon>Strongylus</taxon>
    </lineage>
</organism>
<evidence type="ECO:0000313" key="2">
    <source>
        <dbReference type="Proteomes" id="UP000270094"/>
    </source>
</evidence>